<feature type="compositionally biased region" description="Polar residues" evidence="14">
    <location>
        <begin position="1053"/>
        <end position="1074"/>
    </location>
</feature>
<evidence type="ECO:0000256" key="4">
    <source>
        <dbReference type="ARBA" id="ARBA00022473"/>
    </source>
</evidence>
<sequence length="1912" mass="210698">MFRCIPIFKGCNRQVEYIDKRHCSLPCVPDDILRYSRSLEELLLDANHIRDLPKNFFRLQKLRKLGLSDNEIHRLPPDIQNFENLVELDVSRNDIPDIPENIKNLRALQVADFSSNPIPRLPAGFVQLRNLTVLGLNDMSLTNLPPDFGSLEALQSLELRENLLKSLPESLSQLYKLERLDLGDNDIEVLPAHIGKLPALQELWLDHNQLQHLPPEIGELKTLACLDVSENRLEDLPEEIGGLESLTDLHLSQNVIEKLPDGLGELQKLTILKVDQNRLSTLNSNIGRCENLQELILTENFLLELPVTIGKLHNLNNLNVDRNSLQSLPTEIGNLKQLGVLSLRDNKLQYLPIEVGQCTALHVLDVSGNRLQYLPYSLINLNLKAVWLSKNQAQPMLTFQTDVDEETGQEVLICFLLPQLEIHPDDSGRIGMLGGMRNVVQDGEIRELGSSDDEGWQEKEASRTHSVKFTDEPPETDKETPFVRQNTPHPKELKAKAHKLFSKGKNDSRSASTDEQDVSQTFGLDKTETDISTKSNDLTTETIEQESLQPESIENAQKETIPGIVADNADFQSSNEPEIILTNQYITESNADVRTEGSISESKDINDKDEEESENEETQRHVEFSIVEGIDYDGSGDSNRPNRLHRRDTPHHLKNKRIHTAIDKEKVASIIAQALTKKNDEISTSTSAPAEPTENFDAQSQGAISDAEPTIEVREEQYEIHIERTTGGLGLSIAGGIGSTPFKGDDEGIFISRVTEGGPADLAGLKVEDKVLSVNGVSVVNVGHYDAVEVLKACGRVLVLVVQREVTRIVPPYEQVSSRKDSACSSLSTSRAPSATSHVSSTGLPHNLENGDALPHDAIKSKKIPEPISSTKAGNEPMVSVLVHTTLIRDQNGLGFSIAGGEGSPPFKDNSDAIYISRITDGGVAQKDGKLLVGDKVISINGVEMRGAKHEQAVALLTGLERFVRLVVEREIPLSQANAATVVTPSEKSPRVIGAPRPYTGLYNANSYIANRPGYTGYRRSIDADRTLSPSPTSKTPPPMKIETTELPKMNGVTESGNIKNVSSISPSPTNSQPHPQPAPRHSISQPTITPTTTTSSTPTSSTEPRSTSPQEDIQVPKPITNEEFQAMIPAHFLRPPTSSPSPDSHQGPIVTVTIKQPDNLPGDVNFPPAPTTLGKVTETITKSTLTETVVTRVTENQLVPPVIIEDVILVKEGSLGFSIIGGTDHSCTPFGAKEPGIFISHVVPGGIAAKSGKLRMGDRILKVNGTDVTKATHQEAVMELLRPGDQIVLTVQHDPLPENYQLVEIEYIPVTELVITKEPGEKLGMHIKGGLRGQKGNPLDHTDEGVFISKINSGGAAKRDGRLKVGMRLLEVNGTSLLGATHQEAVNILRCSGNTITLVVCKGYDKSEIEPVLPLSDGRDSKESRSSKELKDPATEGTKSLSQSISSLDRDDEEAATLRQEQEMKAELVAWEQEERERALLEHREKSTPEKVLDVVRAAESLVSKSSSPVDMVVPPKSPGGTKDLKTTTIVMSKHTLAPQNTNLSPTPSPTPPLVKMSVSDKKKLFESAMEEHLKPSPKPEKVFSFLSQDEVEKMKQEEEKKIATLTRDELKSWAQLDENEGLEDLEETLEDQDNRRPNSRLSSRSSIPLLQNLPSSVRTAKAERRLKERLIQEGIISDEDEESHLSPAEQRALRAEKRAAWRQARLKSLEQDAIQAQMVIKKMSEMMDTTNKADPTQDSTDAVTVVPETEKTADFTTLRPSSADFPKLAVRSKVGPPKEIRESEKVVDEKVTRRTEEYVDEVTGERRVRTVEYVEKLIERQVETLREKIISLELSNAEDEVESIIGTGASDAESESEEITGQPSNVNTMQEKTETIIPTSATEDAAPKISANTILVSKKKKRKRSKKGRH</sequence>
<dbReference type="CDD" id="cd06701">
    <property type="entry name" value="PDZ4_Scribble-like"/>
    <property type="match status" value="1"/>
</dbReference>
<dbReference type="Gene3D" id="2.30.42.10">
    <property type="match status" value="4"/>
</dbReference>
<dbReference type="Pfam" id="PF13855">
    <property type="entry name" value="LRR_8"/>
    <property type="match status" value="2"/>
</dbReference>
<feature type="region of interest" description="Disordered" evidence="14">
    <location>
        <begin position="679"/>
        <end position="703"/>
    </location>
</feature>
<evidence type="ECO:0000256" key="12">
    <source>
        <dbReference type="ARBA" id="ARBA00023054"/>
    </source>
</evidence>
<feature type="region of interest" description="Disordered" evidence="14">
    <location>
        <begin position="1023"/>
        <end position="1116"/>
    </location>
</feature>
<evidence type="ECO:0000256" key="10">
    <source>
        <dbReference type="ARBA" id="ARBA00022782"/>
    </source>
</evidence>
<dbReference type="InterPro" id="IPR055414">
    <property type="entry name" value="LRR_R13L4/SHOC2-like"/>
</dbReference>
<dbReference type="FunFam" id="3.80.10.10:FF:000118">
    <property type="entry name" value="Leucine rich repeat containing 7"/>
    <property type="match status" value="1"/>
</dbReference>
<evidence type="ECO:0000256" key="2">
    <source>
        <dbReference type="ARBA" id="ARBA00004282"/>
    </source>
</evidence>
<keyword evidence="5" id="KW-1003">Cell membrane</keyword>
<name>A0A6P8MV72_9HYME</name>
<feature type="compositionally biased region" description="Basic and acidic residues" evidence="14">
    <location>
        <begin position="592"/>
        <end position="606"/>
    </location>
</feature>
<dbReference type="InterPro" id="IPR032675">
    <property type="entry name" value="LRR_dom_sf"/>
</dbReference>
<dbReference type="GO" id="GO:0005737">
    <property type="term" value="C:cytoplasm"/>
    <property type="evidence" value="ECO:0007669"/>
    <property type="project" value="UniProtKB-SubCell"/>
</dbReference>
<proteinExistence type="predicted"/>
<feature type="compositionally biased region" description="Low complexity" evidence="14">
    <location>
        <begin position="1083"/>
        <end position="1112"/>
    </location>
</feature>
<dbReference type="CTD" id="23513"/>
<keyword evidence="8" id="KW-0433">Leucine-rich repeat</keyword>
<dbReference type="GO" id="GO:0098609">
    <property type="term" value="P:cell-cell adhesion"/>
    <property type="evidence" value="ECO:0007669"/>
    <property type="project" value="TreeGrafter"/>
</dbReference>
<dbReference type="GO" id="GO:0045197">
    <property type="term" value="P:establishment or maintenance of epithelial cell apical/basal polarity"/>
    <property type="evidence" value="ECO:0007669"/>
    <property type="project" value="TreeGrafter"/>
</dbReference>
<feature type="region of interest" description="Disordered" evidence="14">
    <location>
        <begin position="820"/>
        <end position="850"/>
    </location>
</feature>
<dbReference type="GO" id="GO:0005912">
    <property type="term" value="C:adherens junction"/>
    <property type="evidence" value="ECO:0007669"/>
    <property type="project" value="TreeGrafter"/>
</dbReference>
<feature type="region of interest" description="Disordered" evidence="14">
    <location>
        <begin position="1536"/>
        <end position="1557"/>
    </location>
</feature>
<dbReference type="FunFam" id="2.30.42.10:FF:000041">
    <property type="entry name" value="protein scribble homolog isoform X1"/>
    <property type="match status" value="1"/>
</dbReference>
<feature type="compositionally biased region" description="Polar residues" evidence="14">
    <location>
        <begin position="823"/>
        <end position="844"/>
    </location>
</feature>
<accession>A0A6P8MV72</accession>
<dbReference type="PROSITE" id="PS50106">
    <property type="entry name" value="PDZ"/>
    <property type="match status" value="4"/>
</dbReference>
<dbReference type="SMART" id="SM00364">
    <property type="entry name" value="LRR_BAC"/>
    <property type="match status" value="12"/>
</dbReference>
<feature type="region of interest" description="Disordered" evidence="14">
    <location>
        <begin position="1851"/>
        <end position="1912"/>
    </location>
</feature>
<feature type="compositionally biased region" description="Polar residues" evidence="14">
    <location>
        <begin position="509"/>
        <end position="522"/>
    </location>
</feature>
<dbReference type="GeneID" id="117212182"/>
<dbReference type="InterPro" id="IPR050614">
    <property type="entry name" value="Synaptic_Scaffolding_LAP-MAGUK"/>
</dbReference>
<organism evidence="16 17">
    <name type="scientific">Bombus bifarius</name>
    <dbReference type="NCBI Taxonomy" id="103933"/>
    <lineage>
        <taxon>Eukaryota</taxon>
        <taxon>Metazoa</taxon>
        <taxon>Ecdysozoa</taxon>
        <taxon>Arthropoda</taxon>
        <taxon>Hexapoda</taxon>
        <taxon>Insecta</taxon>
        <taxon>Pterygota</taxon>
        <taxon>Neoptera</taxon>
        <taxon>Endopterygota</taxon>
        <taxon>Hymenoptera</taxon>
        <taxon>Apocrita</taxon>
        <taxon>Aculeata</taxon>
        <taxon>Apoidea</taxon>
        <taxon>Anthophila</taxon>
        <taxon>Apidae</taxon>
        <taxon>Bombus</taxon>
        <taxon>Pyrobombus</taxon>
    </lineage>
</organism>
<dbReference type="FunFam" id="2.30.42.10:FF:000074">
    <property type="entry name" value="protein scribble homolog isoform X2"/>
    <property type="match status" value="1"/>
</dbReference>
<feature type="compositionally biased region" description="Polar residues" evidence="14">
    <location>
        <begin position="1861"/>
        <end position="1884"/>
    </location>
</feature>
<protein>
    <submittedName>
        <fullName evidence="17">Protein lap4 isoform X7</fullName>
    </submittedName>
</protein>
<feature type="region of interest" description="Disordered" evidence="14">
    <location>
        <begin position="1611"/>
        <end position="1651"/>
    </location>
</feature>
<dbReference type="Pfam" id="PF23598">
    <property type="entry name" value="LRR_14"/>
    <property type="match status" value="1"/>
</dbReference>
<dbReference type="CDD" id="cd06702">
    <property type="entry name" value="PDZ3_Scribble-like"/>
    <property type="match status" value="1"/>
</dbReference>
<dbReference type="PANTHER" id="PTHR23119:SF44">
    <property type="entry name" value="PROTEIN LAP4"/>
    <property type="match status" value="1"/>
</dbReference>
<evidence type="ECO:0000256" key="14">
    <source>
        <dbReference type="SAM" id="MobiDB-lite"/>
    </source>
</evidence>
<keyword evidence="6" id="KW-0963">Cytoplasm</keyword>
<evidence type="ECO:0000313" key="16">
    <source>
        <dbReference type="Proteomes" id="UP000515164"/>
    </source>
</evidence>
<dbReference type="SUPFAM" id="SSF50156">
    <property type="entry name" value="PDZ domain-like"/>
    <property type="match status" value="4"/>
</dbReference>
<feature type="domain" description="PDZ" evidence="15">
    <location>
        <begin position="719"/>
        <end position="806"/>
    </location>
</feature>
<dbReference type="PROSITE" id="PS51450">
    <property type="entry name" value="LRR"/>
    <property type="match status" value="3"/>
</dbReference>
<dbReference type="InterPro" id="IPR036034">
    <property type="entry name" value="PDZ_sf"/>
</dbReference>
<dbReference type="Pfam" id="PF00595">
    <property type="entry name" value="PDZ"/>
    <property type="match status" value="4"/>
</dbReference>
<feature type="compositionally biased region" description="Basic and acidic residues" evidence="14">
    <location>
        <begin position="1418"/>
        <end position="1435"/>
    </location>
</feature>
<feature type="compositionally biased region" description="Low complexity" evidence="14">
    <location>
        <begin position="1641"/>
        <end position="1651"/>
    </location>
</feature>
<keyword evidence="13" id="KW-0472">Membrane</keyword>
<feature type="compositionally biased region" description="Polar residues" evidence="14">
    <location>
        <begin position="1438"/>
        <end position="1448"/>
    </location>
</feature>
<dbReference type="GO" id="GO:0098968">
    <property type="term" value="P:neurotransmitter receptor transport postsynaptic membrane to endosome"/>
    <property type="evidence" value="ECO:0007669"/>
    <property type="project" value="TreeGrafter"/>
</dbReference>
<dbReference type="GO" id="GO:0019901">
    <property type="term" value="F:protein kinase binding"/>
    <property type="evidence" value="ECO:0007669"/>
    <property type="project" value="TreeGrafter"/>
</dbReference>
<evidence type="ECO:0000256" key="7">
    <source>
        <dbReference type="ARBA" id="ARBA00022553"/>
    </source>
</evidence>
<dbReference type="PANTHER" id="PTHR23119">
    <property type="entry name" value="DISCS LARGE"/>
    <property type="match status" value="1"/>
</dbReference>
<dbReference type="SMART" id="SM00369">
    <property type="entry name" value="LRR_TYP"/>
    <property type="match status" value="14"/>
</dbReference>
<feature type="compositionally biased region" description="Acidic residues" evidence="14">
    <location>
        <begin position="1619"/>
        <end position="1633"/>
    </location>
</feature>
<reference evidence="17" key="1">
    <citation type="submission" date="2025-08" db="UniProtKB">
        <authorList>
            <consortium name="RefSeq"/>
        </authorList>
    </citation>
    <scope>IDENTIFICATION</scope>
    <source>
        <tissue evidence="17">Muscle</tissue>
    </source>
</reference>
<dbReference type="InterPro" id="IPR003591">
    <property type="entry name" value="Leu-rich_rpt_typical-subtyp"/>
</dbReference>
<feature type="region of interest" description="Disordered" evidence="14">
    <location>
        <begin position="1412"/>
        <end position="1459"/>
    </location>
</feature>
<keyword evidence="10" id="KW-0221">Differentiation</keyword>
<dbReference type="FunFam" id="3.80.10.10:FF:000076">
    <property type="entry name" value="protein lap4 isoform X23"/>
    <property type="match status" value="1"/>
</dbReference>
<evidence type="ECO:0000256" key="5">
    <source>
        <dbReference type="ARBA" id="ARBA00022475"/>
    </source>
</evidence>
<dbReference type="GO" id="GO:0098887">
    <property type="term" value="P:neurotransmitter receptor transport, endosome to postsynaptic membrane"/>
    <property type="evidence" value="ECO:0007669"/>
    <property type="project" value="TreeGrafter"/>
</dbReference>
<dbReference type="GO" id="GO:0014069">
    <property type="term" value="C:postsynaptic density"/>
    <property type="evidence" value="ECO:0007669"/>
    <property type="project" value="TreeGrafter"/>
</dbReference>
<feature type="domain" description="PDZ" evidence="15">
    <location>
        <begin position="1212"/>
        <end position="1296"/>
    </location>
</feature>
<evidence type="ECO:0000313" key="17">
    <source>
        <dbReference type="RefSeq" id="XP_033312624.1"/>
    </source>
</evidence>
<feature type="region of interest" description="Disordered" evidence="14">
    <location>
        <begin position="448"/>
        <end position="529"/>
    </location>
</feature>
<dbReference type="SUPFAM" id="SSF52058">
    <property type="entry name" value="L domain-like"/>
    <property type="match status" value="2"/>
</dbReference>
<dbReference type="GO" id="GO:0045211">
    <property type="term" value="C:postsynaptic membrane"/>
    <property type="evidence" value="ECO:0007669"/>
    <property type="project" value="TreeGrafter"/>
</dbReference>
<dbReference type="RefSeq" id="XP_033312624.1">
    <property type="nucleotide sequence ID" value="XM_033456733.1"/>
</dbReference>
<keyword evidence="16" id="KW-1185">Reference proteome</keyword>
<feature type="compositionally biased region" description="Basic residues" evidence="14">
    <location>
        <begin position="642"/>
        <end position="651"/>
    </location>
</feature>
<keyword evidence="9" id="KW-0677">Repeat</keyword>
<feature type="domain" description="PDZ" evidence="15">
    <location>
        <begin position="1313"/>
        <end position="1405"/>
    </location>
</feature>
<keyword evidence="11" id="KW-0965">Cell junction</keyword>
<feature type="domain" description="PDZ" evidence="15">
    <location>
        <begin position="884"/>
        <end position="972"/>
    </location>
</feature>
<dbReference type="FunFam" id="2.30.42.10:FF:000064">
    <property type="entry name" value="protein lap4 isoform X1"/>
    <property type="match status" value="1"/>
</dbReference>
<dbReference type="InterPro" id="IPR001611">
    <property type="entry name" value="Leu-rich_rpt"/>
</dbReference>
<evidence type="ECO:0000256" key="8">
    <source>
        <dbReference type="ARBA" id="ARBA00022614"/>
    </source>
</evidence>
<feature type="compositionally biased region" description="Basic and acidic residues" evidence="14">
    <location>
        <begin position="456"/>
        <end position="481"/>
    </location>
</feature>
<dbReference type="Proteomes" id="UP000515164">
    <property type="component" value="Unplaced"/>
</dbReference>
<dbReference type="GO" id="GO:0016323">
    <property type="term" value="C:basolateral plasma membrane"/>
    <property type="evidence" value="ECO:0007669"/>
    <property type="project" value="TreeGrafter"/>
</dbReference>
<comment type="subcellular location">
    <subcellularLocation>
        <location evidence="2">Cell junction</location>
    </subcellularLocation>
    <subcellularLocation>
        <location evidence="1">Cell membrane</location>
        <topology evidence="1">Peripheral membrane protein</topology>
    </subcellularLocation>
    <subcellularLocation>
        <location evidence="3">Cytoplasm</location>
    </subcellularLocation>
</comment>
<evidence type="ECO:0000259" key="15">
    <source>
        <dbReference type="PROSITE" id="PS50106"/>
    </source>
</evidence>
<evidence type="ECO:0000256" key="1">
    <source>
        <dbReference type="ARBA" id="ARBA00004202"/>
    </source>
</evidence>
<feature type="compositionally biased region" description="Basic residues" evidence="14">
    <location>
        <begin position="1899"/>
        <end position="1912"/>
    </location>
</feature>
<keyword evidence="7" id="KW-0597">Phosphoprotein</keyword>
<evidence type="ECO:0000256" key="11">
    <source>
        <dbReference type="ARBA" id="ARBA00022949"/>
    </source>
</evidence>
<keyword evidence="4" id="KW-0217">Developmental protein</keyword>
<evidence type="ECO:0000256" key="9">
    <source>
        <dbReference type="ARBA" id="ARBA00022737"/>
    </source>
</evidence>
<gene>
    <name evidence="17" type="primary">LOC117212182</name>
</gene>
<dbReference type="InterPro" id="IPR001478">
    <property type="entry name" value="PDZ"/>
</dbReference>
<dbReference type="SMART" id="SM00228">
    <property type="entry name" value="PDZ"/>
    <property type="match status" value="4"/>
</dbReference>
<keyword evidence="12" id="KW-0175">Coiled coil</keyword>
<dbReference type="Gene3D" id="3.80.10.10">
    <property type="entry name" value="Ribonuclease Inhibitor"/>
    <property type="match status" value="3"/>
</dbReference>
<dbReference type="CDD" id="cd06703">
    <property type="entry name" value="PDZ2_Scribble-like"/>
    <property type="match status" value="1"/>
</dbReference>
<feature type="compositionally biased region" description="Acidic residues" evidence="14">
    <location>
        <begin position="607"/>
        <end position="616"/>
    </location>
</feature>
<evidence type="ECO:0000256" key="3">
    <source>
        <dbReference type="ARBA" id="ARBA00004496"/>
    </source>
</evidence>
<dbReference type="GO" id="GO:0043113">
    <property type="term" value="P:receptor clustering"/>
    <property type="evidence" value="ECO:0007669"/>
    <property type="project" value="TreeGrafter"/>
</dbReference>
<evidence type="ECO:0000256" key="6">
    <source>
        <dbReference type="ARBA" id="ARBA00022490"/>
    </source>
</evidence>
<evidence type="ECO:0000256" key="13">
    <source>
        <dbReference type="ARBA" id="ARBA00023136"/>
    </source>
</evidence>
<dbReference type="GO" id="GO:0030154">
    <property type="term" value="P:cell differentiation"/>
    <property type="evidence" value="ECO:0007669"/>
    <property type="project" value="UniProtKB-KW"/>
</dbReference>
<feature type="region of interest" description="Disordered" evidence="14">
    <location>
        <begin position="592"/>
        <end position="651"/>
    </location>
</feature>